<evidence type="ECO:0000256" key="1">
    <source>
        <dbReference type="SAM" id="MobiDB-lite"/>
    </source>
</evidence>
<accession>A0A2H4SD42</accession>
<organism evidence="2 3">
    <name type="scientific">Cordyceps militaris</name>
    <name type="common">Caterpillar fungus</name>
    <name type="synonym">Clavaria militaris</name>
    <dbReference type="NCBI Taxonomy" id="73501"/>
    <lineage>
        <taxon>Eukaryota</taxon>
        <taxon>Fungi</taxon>
        <taxon>Dikarya</taxon>
        <taxon>Ascomycota</taxon>
        <taxon>Pezizomycotina</taxon>
        <taxon>Sordariomycetes</taxon>
        <taxon>Hypocreomycetidae</taxon>
        <taxon>Hypocreales</taxon>
        <taxon>Cordycipitaceae</taxon>
        <taxon>Cordyceps</taxon>
    </lineage>
</organism>
<dbReference type="Proteomes" id="UP000323067">
    <property type="component" value="Chromosome vi"/>
</dbReference>
<dbReference type="VEuPathDB" id="FungiDB:CCM_02026"/>
<proteinExistence type="predicted"/>
<evidence type="ECO:0000313" key="2">
    <source>
        <dbReference type="EMBL" id="ATY61032.1"/>
    </source>
</evidence>
<reference evidence="2 3" key="1">
    <citation type="journal article" date="2017" name="BMC Genomics">
        <title>Chromosome level assembly and secondary metabolite potential of the parasitic fungus Cordyceps militaris.</title>
        <authorList>
            <person name="Kramer G.J."/>
            <person name="Nodwell J.R."/>
        </authorList>
    </citation>
    <scope>NUCLEOTIDE SEQUENCE [LARGE SCALE GENOMIC DNA]</scope>
    <source>
        <strain evidence="2 3">ATCC 34164</strain>
    </source>
</reference>
<dbReference type="EMBL" id="CP023323">
    <property type="protein sequence ID" value="ATY61032.1"/>
    <property type="molecule type" value="Genomic_DNA"/>
</dbReference>
<gene>
    <name evidence="2" type="ORF">A9K55_006871</name>
</gene>
<protein>
    <submittedName>
        <fullName evidence="2">Uncharacterized protein</fullName>
    </submittedName>
</protein>
<sequence length="107" mass="11603">MTTSSPWLGREGQDWTLTDITARRFGICRDRAESYRPHSIPSAACSFCTASSRKPDAVEAEETNYQVSLPTARITTKYKTCPNKGPSRGAPDHMGVAAGGTPSTRPQ</sequence>
<dbReference type="AlphaFoldDB" id="A0A2H4SD42"/>
<name>A0A2H4SD42_CORMI</name>
<feature type="region of interest" description="Disordered" evidence="1">
    <location>
        <begin position="78"/>
        <end position="107"/>
    </location>
</feature>
<dbReference type="VEuPathDB" id="FungiDB:A9K55_006871"/>
<evidence type="ECO:0000313" key="3">
    <source>
        <dbReference type="Proteomes" id="UP000323067"/>
    </source>
</evidence>